<protein>
    <submittedName>
        <fullName evidence="1">Uncharacterized protein</fullName>
    </submittedName>
</protein>
<organism evidence="1">
    <name type="scientific">marine sediment metagenome</name>
    <dbReference type="NCBI Taxonomy" id="412755"/>
    <lineage>
        <taxon>unclassified sequences</taxon>
        <taxon>metagenomes</taxon>
        <taxon>ecological metagenomes</taxon>
    </lineage>
</organism>
<proteinExistence type="predicted"/>
<reference evidence="1" key="1">
    <citation type="journal article" date="2014" name="Front. Microbiol.">
        <title>High frequency of phylogenetically diverse reductive dehalogenase-homologous genes in deep subseafloor sedimentary metagenomes.</title>
        <authorList>
            <person name="Kawai M."/>
            <person name="Futagami T."/>
            <person name="Toyoda A."/>
            <person name="Takaki Y."/>
            <person name="Nishi S."/>
            <person name="Hori S."/>
            <person name="Arai W."/>
            <person name="Tsubouchi T."/>
            <person name="Morono Y."/>
            <person name="Uchiyama I."/>
            <person name="Ito T."/>
            <person name="Fujiyama A."/>
            <person name="Inagaki F."/>
            <person name="Takami H."/>
        </authorList>
    </citation>
    <scope>NUCLEOTIDE SEQUENCE</scope>
    <source>
        <strain evidence="1">Expedition CK06-06</strain>
    </source>
</reference>
<dbReference type="AlphaFoldDB" id="X0TIA3"/>
<dbReference type="EMBL" id="BARS01019653">
    <property type="protein sequence ID" value="GAF93278.1"/>
    <property type="molecule type" value="Genomic_DNA"/>
</dbReference>
<gene>
    <name evidence="1" type="ORF">S01H1_31810</name>
</gene>
<accession>X0TIA3</accession>
<feature type="non-terminal residue" evidence="1">
    <location>
        <position position="35"/>
    </location>
</feature>
<name>X0TIA3_9ZZZZ</name>
<sequence>MNIWRVFIIMRKKKRKKARMRKTHHTSGEFYQLCA</sequence>
<comment type="caution">
    <text evidence="1">The sequence shown here is derived from an EMBL/GenBank/DDBJ whole genome shotgun (WGS) entry which is preliminary data.</text>
</comment>
<evidence type="ECO:0000313" key="1">
    <source>
        <dbReference type="EMBL" id="GAF93278.1"/>
    </source>
</evidence>